<evidence type="ECO:0000313" key="2">
    <source>
        <dbReference type="Proteomes" id="UP000689195"/>
    </source>
</evidence>
<keyword evidence="2" id="KW-1185">Reference proteome</keyword>
<sequence>MWQRCRFKMQKDFDWFQDIKYIQKNAFGCGAEYDLKFKNSIQSLKEG</sequence>
<protein>
    <submittedName>
        <fullName evidence="1">Uncharacterized protein</fullName>
    </submittedName>
</protein>
<dbReference type="EMBL" id="CAJJDO010000156">
    <property type="protein sequence ID" value="CAD8209784.1"/>
    <property type="molecule type" value="Genomic_DNA"/>
</dbReference>
<name>A0A8S1YE66_9CILI</name>
<reference evidence="1" key="1">
    <citation type="submission" date="2021-01" db="EMBL/GenBank/DDBJ databases">
        <authorList>
            <consortium name="Genoscope - CEA"/>
            <person name="William W."/>
        </authorList>
    </citation>
    <scope>NUCLEOTIDE SEQUENCE</scope>
</reference>
<dbReference type="AlphaFoldDB" id="A0A8S1YE66"/>
<accession>A0A8S1YE66</accession>
<proteinExistence type="predicted"/>
<comment type="caution">
    <text evidence="1">The sequence shown here is derived from an EMBL/GenBank/DDBJ whole genome shotgun (WGS) entry which is preliminary data.</text>
</comment>
<evidence type="ECO:0000313" key="1">
    <source>
        <dbReference type="EMBL" id="CAD8209784.1"/>
    </source>
</evidence>
<gene>
    <name evidence="1" type="ORF">PPENT_87.1.T1560035</name>
</gene>
<organism evidence="1 2">
    <name type="scientific">Paramecium pentaurelia</name>
    <dbReference type="NCBI Taxonomy" id="43138"/>
    <lineage>
        <taxon>Eukaryota</taxon>
        <taxon>Sar</taxon>
        <taxon>Alveolata</taxon>
        <taxon>Ciliophora</taxon>
        <taxon>Intramacronucleata</taxon>
        <taxon>Oligohymenophorea</taxon>
        <taxon>Peniculida</taxon>
        <taxon>Parameciidae</taxon>
        <taxon>Paramecium</taxon>
    </lineage>
</organism>
<dbReference type="Proteomes" id="UP000689195">
    <property type="component" value="Unassembled WGS sequence"/>
</dbReference>